<dbReference type="PANTHER" id="PTHR23023">
    <property type="entry name" value="DIMETHYLANILINE MONOOXYGENASE"/>
    <property type="match status" value="1"/>
</dbReference>
<organism evidence="7 8">
    <name type="scientific">Teredinibacter turnerae (strain ATCC 39867 / T7901)</name>
    <dbReference type="NCBI Taxonomy" id="377629"/>
    <lineage>
        <taxon>Bacteria</taxon>
        <taxon>Pseudomonadati</taxon>
        <taxon>Pseudomonadota</taxon>
        <taxon>Gammaproteobacteria</taxon>
        <taxon>Cellvibrionales</taxon>
        <taxon>Cellvibrionaceae</taxon>
        <taxon>Teredinibacter</taxon>
    </lineage>
</organism>
<evidence type="ECO:0000313" key="8">
    <source>
        <dbReference type="Proteomes" id="UP000009080"/>
    </source>
</evidence>
<dbReference type="GO" id="GO:0050661">
    <property type="term" value="F:NADP binding"/>
    <property type="evidence" value="ECO:0007669"/>
    <property type="project" value="InterPro"/>
</dbReference>
<dbReference type="InterPro" id="IPR050346">
    <property type="entry name" value="FMO-like"/>
</dbReference>
<protein>
    <submittedName>
        <fullName evidence="7">Flavin-binding monooxygenase-like protein</fullName>
    </submittedName>
</protein>
<feature type="transmembrane region" description="Helical" evidence="6">
    <location>
        <begin position="508"/>
        <end position="529"/>
    </location>
</feature>
<evidence type="ECO:0000256" key="6">
    <source>
        <dbReference type="SAM" id="Phobius"/>
    </source>
</evidence>
<dbReference type="Proteomes" id="UP000009080">
    <property type="component" value="Chromosome"/>
</dbReference>
<dbReference type="GO" id="GO:0050660">
    <property type="term" value="F:flavin adenine dinucleotide binding"/>
    <property type="evidence" value="ECO:0007669"/>
    <property type="project" value="InterPro"/>
</dbReference>
<sequence length="629" mass="72106">MRLETSNHQMKKVAVIGAGLAGLVTMRELREDSHSVTCFELEDDVGGTFYCRDDKVGAYNDIHLTISNYFMSFSSHIPKDRKRRYWTGSEYLEYLHDFADKYSLKKFVRFKTEVLRISPLDSETWEVEFRNSAGEIKSEYFDAVAICSGKFRNPNIPNISGLDQFKGSIHHSYMYKTPEAFKGKDVVCLGVGESGSDIAHQISKVAKTAHLLIKRPKSIVSRIIFGDTNDSRTTRAAHYSFIVSQSNLEASLKTRIVQRGIRHNENKRERQLSSIWMWKYLVKQGLHGEFTNKNDAFFQDIDFGRLQLHLTDVDHAVEDGLILKDGTKIPCTDIMLSTGYKTQFDLIDHPAAKEAAENIRNCFCHMIHPDLRDTMAWIGFTRPDVGGVPTCAELQARYFSSLLAKRNALLPDAQLREEIARLKHEEQDFYFYMEPNKSENVKYYVFTRYMARLLGVEAKWYRLILNPRLFYNFYFGSMVAAQFRLFGHGKNYKEAKEFVYRAGITKAPLSHLLFFIPLCAGLSALAPAFRFVARLFNLENMDVNQDSSFRTVQEILKNQWPGCKRFSSVSDNTNLVDLFDKQYELEGFKFFLQQRYGVHESVIGSGQVSVSSVNSHLAKGHYSEASATS</sequence>
<keyword evidence="3" id="KW-0274">FAD</keyword>
<keyword evidence="6" id="KW-0472">Membrane</keyword>
<dbReference type="Gene3D" id="3.50.50.60">
    <property type="entry name" value="FAD/NAD(P)-binding domain"/>
    <property type="match status" value="1"/>
</dbReference>
<reference evidence="7 8" key="1">
    <citation type="journal article" date="2009" name="PLoS ONE">
        <title>The complete genome of Teredinibacter turnerae T7901: an intracellular endosymbiont of marine wood-boring bivalves (shipworms).</title>
        <authorList>
            <person name="Yang J.C."/>
            <person name="Madupu R."/>
            <person name="Durkin A.S."/>
            <person name="Ekborg N.A."/>
            <person name="Pedamallu C.S."/>
            <person name="Hostetler J.B."/>
            <person name="Radune D."/>
            <person name="Toms B.S."/>
            <person name="Henrissat B."/>
            <person name="Coutinho P.M."/>
            <person name="Schwarz S."/>
            <person name="Field L."/>
            <person name="Trindade-Silva A.E."/>
            <person name="Soares C.A.G."/>
            <person name="Elshahawi S."/>
            <person name="Hanora A."/>
            <person name="Schmidt E.W."/>
            <person name="Haygood M.G."/>
            <person name="Posfai J."/>
            <person name="Benner J."/>
            <person name="Madinger C."/>
            <person name="Nove J."/>
            <person name="Anton B."/>
            <person name="Chaudhary K."/>
            <person name="Foster J."/>
            <person name="Holman A."/>
            <person name="Kumar S."/>
            <person name="Lessard P.A."/>
            <person name="Luyten Y.A."/>
            <person name="Slatko B."/>
            <person name="Wood N."/>
            <person name="Wu B."/>
            <person name="Teplitski M."/>
            <person name="Mougous J.D."/>
            <person name="Ward N."/>
            <person name="Eisen J.A."/>
            <person name="Badger J.H."/>
            <person name="Distel D.L."/>
        </authorList>
    </citation>
    <scope>NUCLEOTIDE SEQUENCE [LARGE SCALE GENOMIC DNA]</scope>
    <source>
        <strain evidence="8">ATCC 39867 / T7901</strain>
    </source>
</reference>
<dbReference type="Pfam" id="PF00743">
    <property type="entry name" value="FMO-like"/>
    <property type="match status" value="1"/>
</dbReference>
<dbReference type="HOGENOM" id="CLU_006909_8_2_6"/>
<dbReference type="InterPro" id="IPR020946">
    <property type="entry name" value="Flavin_mOase-like"/>
</dbReference>
<keyword evidence="8" id="KW-1185">Reference proteome</keyword>
<dbReference type="EMBL" id="CP001614">
    <property type="protein sequence ID" value="ACR12437.1"/>
    <property type="molecule type" value="Genomic_DNA"/>
</dbReference>
<keyword evidence="6" id="KW-0812">Transmembrane</keyword>
<keyword evidence="5" id="KW-0560">Oxidoreductase</keyword>
<gene>
    <name evidence="7" type="ordered locus">TERTU_1476</name>
</gene>
<dbReference type="RefSeq" id="WP_015818549.1">
    <property type="nucleotide sequence ID" value="NC_012997.1"/>
</dbReference>
<evidence type="ECO:0000256" key="1">
    <source>
        <dbReference type="ARBA" id="ARBA00009183"/>
    </source>
</evidence>
<dbReference type="SUPFAM" id="SSF51905">
    <property type="entry name" value="FAD/NAD(P)-binding domain"/>
    <property type="match status" value="1"/>
</dbReference>
<accession>C5BSS1</accession>
<proteinExistence type="inferred from homology"/>
<keyword evidence="4" id="KW-0521">NADP</keyword>
<keyword evidence="6" id="KW-1133">Transmembrane helix</keyword>
<dbReference type="AlphaFoldDB" id="C5BSS1"/>
<dbReference type="STRING" id="377629.TERTU_1476"/>
<dbReference type="eggNOG" id="COG2072">
    <property type="taxonomic scope" value="Bacteria"/>
</dbReference>
<dbReference type="GO" id="GO:0004499">
    <property type="term" value="F:N,N-dimethylaniline monooxygenase activity"/>
    <property type="evidence" value="ECO:0007669"/>
    <property type="project" value="InterPro"/>
</dbReference>
<comment type="similarity">
    <text evidence="1">Belongs to the FMO family.</text>
</comment>
<feature type="transmembrane region" description="Helical" evidence="6">
    <location>
        <begin position="469"/>
        <end position="487"/>
    </location>
</feature>
<evidence type="ECO:0000313" key="7">
    <source>
        <dbReference type="EMBL" id="ACR12437.1"/>
    </source>
</evidence>
<evidence type="ECO:0000256" key="3">
    <source>
        <dbReference type="ARBA" id="ARBA00022827"/>
    </source>
</evidence>
<dbReference type="KEGG" id="ttu:TERTU_1476"/>
<dbReference type="InterPro" id="IPR000960">
    <property type="entry name" value="Flavin_mOase"/>
</dbReference>
<dbReference type="PRINTS" id="PR00370">
    <property type="entry name" value="FMOXYGENASE"/>
</dbReference>
<evidence type="ECO:0000256" key="5">
    <source>
        <dbReference type="ARBA" id="ARBA00023002"/>
    </source>
</evidence>
<name>C5BSS1_TERTT</name>
<evidence type="ECO:0000256" key="4">
    <source>
        <dbReference type="ARBA" id="ARBA00022857"/>
    </source>
</evidence>
<keyword evidence="2" id="KW-0285">Flavoprotein</keyword>
<evidence type="ECO:0000256" key="2">
    <source>
        <dbReference type="ARBA" id="ARBA00022630"/>
    </source>
</evidence>
<dbReference type="InterPro" id="IPR036188">
    <property type="entry name" value="FAD/NAD-bd_sf"/>
</dbReference>